<protein>
    <submittedName>
        <fullName evidence="1">Uncharacterized protein</fullName>
    </submittedName>
</protein>
<comment type="caution">
    <text evidence="1">The sequence shown here is derived from an EMBL/GenBank/DDBJ whole genome shotgun (WGS) entry which is preliminary data.</text>
</comment>
<feature type="non-terminal residue" evidence="1">
    <location>
        <position position="1"/>
    </location>
</feature>
<proteinExistence type="predicted"/>
<dbReference type="AlphaFoldDB" id="A0A6V7H221"/>
<name>A0A6V7H221_9HYME</name>
<sequence>CTAGRGEGKQIKGEADRNDWFTLTDVPLNFCVSDAGTSIIFSGLVREERVAGHGISMRNEELNLQKPKKPHLP</sequence>
<accession>A0A6V7H221</accession>
<dbReference type="EMBL" id="CAJDYZ010006166">
    <property type="protein sequence ID" value="CAD1473116.1"/>
    <property type="molecule type" value="Genomic_DNA"/>
</dbReference>
<feature type="non-terminal residue" evidence="1">
    <location>
        <position position="73"/>
    </location>
</feature>
<gene>
    <name evidence="1" type="ORF">MHI_LOCUS353632</name>
</gene>
<dbReference type="Proteomes" id="UP000752696">
    <property type="component" value="Unassembled WGS sequence"/>
</dbReference>
<reference evidence="1" key="1">
    <citation type="submission" date="2020-07" db="EMBL/GenBank/DDBJ databases">
        <authorList>
            <person name="Nazaruddin N."/>
        </authorList>
    </citation>
    <scope>NUCLEOTIDE SEQUENCE</scope>
</reference>
<evidence type="ECO:0000313" key="2">
    <source>
        <dbReference type="Proteomes" id="UP000752696"/>
    </source>
</evidence>
<keyword evidence="2" id="KW-1185">Reference proteome</keyword>
<evidence type="ECO:0000313" key="1">
    <source>
        <dbReference type="EMBL" id="CAD1473116.1"/>
    </source>
</evidence>
<organism evidence="1 2">
    <name type="scientific">Heterotrigona itama</name>
    <dbReference type="NCBI Taxonomy" id="395501"/>
    <lineage>
        <taxon>Eukaryota</taxon>
        <taxon>Metazoa</taxon>
        <taxon>Ecdysozoa</taxon>
        <taxon>Arthropoda</taxon>
        <taxon>Hexapoda</taxon>
        <taxon>Insecta</taxon>
        <taxon>Pterygota</taxon>
        <taxon>Neoptera</taxon>
        <taxon>Endopterygota</taxon>
        <taxon>Hymenoptera</taxon>
        <taxon>Apocrita</taxon>
        <taxon>Aculeata</taxon>
        <taxon>Apoidea</taxon>
        <taxon>Anthophila</taxon>
        <taxon>Apidae</taxon>
        <taxon>Heterotrigona</taxon>
    </lineage>
</organism>